<evidence type="ECO:0000313" key="2">
    <source>
        <dbReference type="Proteomes" id="UP001377337"/>
    </source>
</evidence>
<evidence type="ECO:0000313" key="1">
    <source>
        <dbReference type="EMBL" id="WXB97701.1"/>
    </source>
</evidence>
<dbReference type="EMBL" id="CP147407">
    <property type="protein sequence ID" value="WXB97701.1"/>
    <property type="molecule type" value="Genomic_DNA"/>
</dbReference>
<sequence>MCVGNTGTNNISNIKTYETFGVTNDHIDQVKIHIGQLLNVEFELHESDYLGMYYLARLPDSMNIKILQNFADGDWQEEDHMDCPLLIEINRSSSAIFEKLYSSSLPYLKHLYRTEIESKQYARKFKIQNGKLILLSEHKIKNPYNS</sequence>
<accession>A0ABZ2NJ47</accession>
<keyword evidence="2" id="KW-1185">Reference proteome</keyword>
<dbReference type="Proteomes" id="UP001377337">
    <property type="component" value="Chromosome"/>
</dbReference>
<proteinExistence type="predicted"/>
<dbReference type="RefSeq" id="WP_338780319.1">
    <property type="nucleotide sequence ID" value="NZ_CP147407.1"/>
</dbReference>
<organism evidence="1 2">
    <name type="scientific">Metabacillus sediminis</name>
    <dbReference type="NCBI Taxonomy" id="3117746"/>
    <lineage>
        <taxon>Bacteria</taxon>
        <taxon>Bacillati</taxon>
        <taxon>Bacillota</taxon>
        <taxon>Bacilli</taxon>
        <taxon>Bacillales</taxon>
        <taxon>Bacillaceae</taxon>
        <taxon>Metabacillus</taxon>
    </lineage>
</organism>
<name>A0ABZ2NJ47_9BACI</name>
<protein>
    <submittedName>
        <fullName evidence="1">Uncharacterized protein</fullName>
    </submittedName>
</protein>
<gene>
    <name evidence="1" type="ORF">WCV65_04150</name>
</gene>
<reference evidence="1 2" key="1">
    <citation type="submission" date="2024-02" db="EMBL/GenBank/DDBJ databases">
        <title>Seven novel Bacillus-like species.</title>
        <authorList>
            <person name="Liu G."/>
        </authorList>
    </citation>
    <scope>NUCLEOTIDE SEQUENCE [LARGE SCALE GENOMIC DNA]</scope>
    <source>
        <strain evidence="1 2">FJAT-52054</strain>
    </source>
</reference>